<evidence type="ECO:0000313" key="3">
    <source>
        <dbReference type="Proteomes" id="UP001148786"/>
    </source>
</evidence>
<proteinExistence type="predicted"/>
<accession>A0A9W8MUL6</accession>
<sequence>MYQRSPFQNVLSTNYAASPTEISQIQELLLHPRQRFGELAEDIERLKVALDALEKEKGELETYITEHAALTSPIRRVTDDILREIFIQCLTHPSASKMNIRHPPLLLGRVCSRWRAVLFATPAMWSTLVLVFGDGWDYRDGPILLKRDKAAISAWLSRSAEVSLSLSIKGRAMMDKWREETLKAYMDIVLSFSPRFIQLTIQFTPTNVRDIVQERLLQLSSSDLPILRTLIVCLGHNTSQSPRWTQAGLFNAPELRSLALVGTRQPIVETQVNWGLITYLDLTLHCGSGRKGLTSIEAHKVLSQCHNLKTVFLNIVDNAEELHSLDQEVVLPFLEKLKLSEKSASGRELFRRLTVPALRNLHYIGQLSIRERSPLLIILERWGQTVEHLAIDVFTLSLADLVDCLRLAPSVTHLTLVNSSTSTWPIPFLNPLRALLDLLMSTEDEAGLCPQLQVLKFGVCANVHVRQVLRFIEHRMSTPAPTLRGVEFEQVSGIAENDRSRHQELFQPFISQGLRILINCSSRIRLSSGVYPTWTV</sequence>
<comment type="caution">
    <text evidence="2">The sequence shown here is derived from an EMBL/GenBank/DDBJ whole genome shotgun (WGS) entry which is preliminary data.</text>
</comment>
<dbReference type="AlphaFoldDB" id="A0A9W8MUL6"/>
<protein>
    <recommendedName>
        <fullName evidence="4">F-box domain-containing protein</fullName>
    </recommendedName>
</protein>
<keyword evidence="3" id="KW-1185">Reference proteome</keyword>
<keyword evidence="1" id="KW-0175">Coiled coil</keyword>
<feature type="coiled-coil region" evidence="1">
    <location>
        <begin position="36"/>
        <end position="63"/>
    </location>
</feature>
<dbReference type="OrthoDB" id="3248197at2759"/>
<evidence type="ECO:0000313" key="2">
    <source>
        <dbReference type="EMBL" id="KAJ3507170.1"/>
    </source>
</evidence>
<evidence type="ECO:0000256" key="1">
    <source>
        <dbReference type="SAM" id="Coils"/>
    </source>
</evidence>
<dbReference type="SUPFAM" id="SSF52047">
    <property type="entry name" value="RNI-like"/>
    <property type="match status" value="1"/>
</dbReference>
<evidence type="ECO:0008006" key="4">
    <source>
        <dbReference type="Google" id="ProtNLM"/>
    </source>
</evidence>
<name>A0A9W8MUL6_9AGAR</name>
<organism evidence="2 3">
    <name type="scientific">Agrocybe chaxingu</name>
    <dbReference type="NCBI Taxonomy" id="84603"/>
    <lineage>
        <taxon>Eukaryota</taxon>
        <taxon>Fungi</taxon>
        <taxon>Dikarya</taxon>
        <taxon>Basidiomycota</taxon>
        <taxon>Agaricomycotina</taxon>
        <taxon>Agaricomycetes</taxon>
        <taxon>Agaricomycetidae</taxon>
        <taxon>Agaricales</taxon>
        <taxon>Agaricineae</taxon>
        <taxon>Strophariaceae</taxon>
        <taxon>Agrocybe</taxon>
    </lineage>
</organism>
<dbReference type="Proteomes" id="UP001148786">
    <property type="component" value="Unassembled WGS sequence"/>
</dbReference>
<dbReference type="EMBL" id="JANKHO010000687">
    <property type="protein sequence ID" value="KAJ3507170.1"/>
    <property type="molecule type" value="Genomic_DNA"/>
</dbReference>
<gene>
    <name evidence="2" type="ORF">NLJ89_g6458</name>
</gene>
<reference evidence="2" key="1">
    <citation type="submission" date="2022-07" db="EMBL/GenBank/DDBJ databases">
        <title>Genome Sequence of Agrocybe chaxingu.</title>
        <authorList>
            <person name="Buettner E."/>
        </authorList>
    </citation>
    <scope>NUCLEOTIDE SEQUENCE</scope>
    <source>
        <strain evidence="2">MP-N11</strain>
    </source>
</reference>